<dbReference type="InterPro" id="IPR045851">
    <property type="entry name" value="AMP-bd_C_sf"/>
</dbReference>
<dbReference type="PANTHER" id="PTHR45527">
    <property type="entry name" value="NONRIBOSOMAL PEPTIDE SYNTHETASE"/>
    <property type="match status" value="1"/>
</dbReference>
<dbReference type="Pfam" id="PF00975">
    <property type="entry name" value="Thioesterase"/>
    <property type="match status" value="1"/>
</dbReference>
<dbReference type="InterPro" id="IPR020806">
    <property type="entry name" value="PKS_PP-bd"/>
</dbReference>
<evidence type="ECO:0000313" key="6">
    <source>
        <dbReference type="Proteomes" id="UP001317629"/>
    </source>
</evidence>
<dbReference type="InterPro" id="IPR001242">
    <property type="entry name" value="Condensation_dom"/>
</dbReference>
<dbReference type="InterPro" id="IPR009081">
    <property type="entry name" value="PP-bd_ACP"/>
</dbReference>
<dbReference type="Gene3D" id="3.30.300.30">
    <property type="match status" value="1"/>
</dbReference>
<keyword evidence="2" id="KW-0596">Phosphopantetheine</keyword>
<dbReference type="InterPro" id="IPR000873">
    <property type="entry name" value="AMP-dep_synth/lig_dom"/>
</dbReference>
<evidence type="ECO:0000259" key="4">
    <source>
        <dbReference type="PROSITE" id="PS50075"/>
    </source>
</evidence>
<dbReference type="InterPro" id="IPR020845">
    <property type="entry name" value="AMP-binding_CS"/>
</dbReference>
<organism evidence="5 6">
    <name type="scientific">Methylocystis iwaonis</name>
    <dbReference type="NCBI Taxonomy" id="2885079"/>
    <lineage>
        <taxon>Bacteria</taxon>
        <taxon>Pseudomonadati</taxon>
        <taxon>Pseudomonadota</taxon>
        <taxon>Alphaproteobacteria</taxon>
        <taxon>Hyphomicrobiales</taxon>
        <taxon>Methylocystaceae</taxon>
        <taxon>Methylocystis</taxon>
    </lineage>
</organism>
<reference evidence="5 6" key="1">
    <citation type="journal article" date="2023" name="Int. J. Syst. Evol. Microbiol.">
        <title>Methylocystis iwaonis sp. nov., a type II methane-oxidizing bacterium from surface soil of a rice paddy field in Japan, and emended description of the genus Methylocystis (ex Whittenbury et al. 1970) Bowman et al. 1993.</title>
        <authorList>
            <person name="Kaise H."/>
            <person name="Sawadogo J.B."/>
            <person name="Alam M.S."/>
            <person name="Ueno C."/>
            <person name="Dianou D."/>
            <person name="Shinjo R."/>
            <person name="Asakawa S."/>
        </authorList>
    </citation>
    <scope>NUCLEOTIDE SEQUENCE [LARGE SCALE GENOMIC DNA]</scope>
    <source>
        <strain evidence="5 6">SS37A-Re</strain>
    </source>
</reference>
<evidence type="ECO:0000256" key="1">
    <source>
        <dbReference type="ARBA" id="ARBA00001957"/>
    </source>
</evidence>
<dbReference type="PROSITE" id="PS50075">
    <property type="entry name" value="CARRIER"/>
    <property type="match status" value="1"/>
</dbReference>
<dbReference type="Gene3D" id="3.30.559.30">
    <property type="entry name" value="Nonribosomal peptide synthetase, condensation domain"/>
    <property type="match status" value="1"/>
</dbReference>
<dbReference type="Gene3D" id="1.10.1200.10">
    <property type="entry name" value="ACP-like"/>
    <property type="match status" value="1"/>
</dbReference>
<dbReference type="Pfam" id="PF13193">
    <property type="entry name" value="AMP-binding_C"/>
    <property type="match status" value="1"/>
</dbReference>
<dbReference type="SUPFAM" id="SSF53474">
    <property type="entry name" value="alpha/beta-Hydrolases"/>
    <property type="match status" value="1"/>
</dbReference>
<sequence>MSQAEHEAFFNAMLGDVTEPTTPFGLLDVRGDGSGVAEAELDLDPRLSRRLRGAARLLGVSLASLWHLAFAQVLARVSGRNDVVFGTVLFGRMHGGAGADRAIGMFLNTLPIRVRVGQESVEESARGMHDRLTALLRHEHASLALAQRCSGIEAPAPLFSALLNYRHSAHEGASVLASQGLEGATELYWDERTNYPFDVSVDDFGDGFGLNVQTRCSVDPNAVCSYIQAALTGLVTALETAPETPALTIDVLSEAERHKLLVEWNDTAADYPKDGCIHELFEAQAAKTPEAVAVVFEEQSLTYGELNARANQLAHHLRRLGVGPETLVGVSMTPSADFVIAILGILKADGGYVPIDPSYPLERTRYILKDANLKLVLASEEVAGSLAHLPDPNVAIGIDSLQLESLPRSAPPRRANGQNTAYVIYTSGSTGRAKGVPISHSNVVASTSSRAHYYGASVQNFLLMSSFAFDSSVAGLFGTLCQGGALHITSEERRRDPRGIAQLVAERQITHLLCLPSLFSAFLEALEPHSGSSLQVCIVAGEECKSDLVFRHFSELAHVRLYNEYGPTECSVWSTVHQCESPEEKTVSVPIGRPISNTQIYLLDGSLELVPVGVSGELYIGGAGLARGYLDRADLTAERFVPNPFGSPGQRLYRTGDLARYRQDGNIEYLGRTDHQVKIRGFRIELGEIEAALGRLEAVREAVALAREDSPGDKRIVAYIVGRGGAEPNIEQLRGSLMSDLPDYMIPSAFMFLEALPLTPNGKVDRKALPAPNFDAQGTRAYVAPRTTTEWLLLKEFKNVLGLESIGVDDNFFELGGHSLTAIKLIDGIRRKISGDLPTMAIFQAPTARKLAEMISGHQNDNRSLVVPLCKGGGNPPIYCIHPAGGSPIRYQAFADSLQGLAPVNGIQSRRIFDDRHIDESLEKMAECYVRQIRDHQPQGPYFLLGWSSAGVTAVAIAEKLEALGKKVAFVGVIDSFLDFPSFGDGVDIANGPTAVLDGFREFAILEGKNPDELLTDEDRKHLLAMSDRLSAKEQVRYIAVWGQERGYWQGVSSELIDFIYTDTVNAIRMICEHDLKKIRAPIHYWAAQQSLKADEATKSEWSQITQSGLKFQIVAGDHTSIVSDPILHAQIRDTLTAIWRGHAADASSAKHEAMLE</sequence>
<evidence type="ECO:0000313" key="5">
    <source>
        <dbReference type="EMBL" id="BDV32527.1"/>
    </source>
</evidence>
<evidence type="ECO:0000256" key="3">
    <source>
        <dbReference type="ARBA" id="ARBA00022553"/>
    </source>
</evidence>
<dbReference type="PROSITE" id="PS00012">
    <property type="entry name" value="PHOSPHOPANTETHEINE"/>
    <property type="match status" value="1"/>
</dbReference>
<dbReference type="InterPro" id="IPR006162">
    <property type="entry name" value="Ppantetheine_attach_site"/>
</dbReference>
<name>A0ABN6VB81_9HYPH</name>
<dbReference type="EMBL" id="AP027142">
    <property type="protein sequence ID" value="BDV32527.1"/>
    <property type="molecule type" value="Genomic_DNA"/>
</dbReference>
<dbReference type="InterPro" id="IPR036736">
    <property type="entry name" value="ACP-like_sf"/>
</dbReference>
<dbReference type="InterPro" id="IPR029058">
    <property type="entry name" value="AB_hydrolase_fold"/>
</dbReference>
<dbReference type="Pfam" id="PF00668">
    <property type="entry name" value="Condensation"/>
    <property type="match status" value="1"/>
</dbReference>
<keyword evidence="3" id="KW-0597">Phosphoprotein</keyword>
<feature type="domain" description="Carrier" evidence="4">
    <location>
        <begin position="784"/>
        <end position="859"/>
    </location>
</feature>
<dbReference type="PANTHER" id="PTHR45527:SF1">
    <property type="entry name" value="FATTY ACID SYNTHASE"/>
    <property type="match status" value="1"/>
</dbReference>
<gene>
    <name evidence="5" type="ORF">SS37A_00560</name>
</gene>
<dbReference type="InterPro" id="IPR010071">
    <property type="entry name" value="AA_adenyl_dom"/>
</dbReference>
<dbReference type="Pfam" id="PF00550">
    <property type="entry name" value="PP-binding"/>
    <property type="match status" value="1"/>
</dbReference>
<protein>
    <recommendedName>
        <fullName evidence="4">Carrier domain-containing protein</fullName>
    </recommendedName>
</protein>
<keyword evidence="6" id="KW-1185">Reference proteome</keyword>
<dbReference type="Gene3D" id="3.40.50.1820">
    <property type="entry name" value="alpha/beta hydrolase"/>
    <property type="match status" value="1"/>
</dbReference>
<dbReference type="CDD" id="cd05930">
    <property type="entry name" value="A_NRPS"/>
    <property type="match status" value="1"/>
</dbReference>
<dbReference type="Pfam" id="PF00501">
    <property type="entry name" value="AMP-binding"/>
    <property type="match status" value="1"/>
</dbReference>
<dbReference type="Proteomes" id="UP001317629">
    <property type="component" value="Chromosome"/>
</dbReference>
<dbReference type="Gene3D" id="3.40.50.980">
    <property type="match status" value="2"/>
</dbReference>
<dbReference type="RefSeq" id="WP_281929625.1">
    <property type="nucleotide sequence ID" value="NZ_AP027142.1"/>
</dbReference>
<dbReference type="NCBIfam" id="TIGR01733">
    <property type="entry name" value="AA-adenyl-dom"/>
    <property type="match status" value="1"/>
</dbReference>
<dbReference type="PROSITE" id="PS00455">
    <property type="entry name" value="AMP_BINDING"/>
    <property type="match status" value="1"/>
</dbReference>
<proteinExistence type="predicted"/>
<accession>A0ABN6VB81</accession>
<dbReference type="SUPFAM" id="SSF52777">
    <property type="entry name" value="CoA-dependent acyltransferases"/>
    <property type="match status" value="1"/>
</dbReference>
<dbReference type="SMART" id="SM00823">
    <property type="entry name" value="PKS_PP"/>
    <property type="match status" value="1"/>
</dbReference>
<dbReference type="InterPro" id="IPR025110">
    <property type="entry name" value="AMP-bd_C"/>
</dbReference>
<dbReference type="SUPFAM" id="SSF56801">
    <property type="entry name" value="Acetyl-CoA synthetase-like"/>
    <property type="match status" value="1"/>
</dbReference>
<dbReference type="InterPro" id="IPR001031">
    <property type="entry name" value="Thioesterase"/>
</dbReference>
<dbReference type="Gene3D" id="2.30.38.10">
    <property type="entry name" value="Luciferase, Domain 3"/>
    <property type="match status" value="1"/>
</dbReference>
<evidence type="ECO:0000256" key="2">
    <source>
        <dbReference type="ARBA" id="ARBA00022450"/>
    </source>
</evidence>
<dbReference type="SUPFAM" id="SSF47336">
    <property type="entry name" value="ACP-like"/>
    <property type="match status" value="1"/>
</dbReference>
<comment type="cofactor">
    <cofactor evidence="1">
        <name>pantetheine 4'-phosphate</name>
        <dbReference type="ChEBI" id="CHEBI:47942"/>
    </cofactor>
</comment>